<dbReference type="InterPro" id="IPR001509">
    <property type="entry name" value="Epimerase_deHydtase"/>
</dbReference>
<dbReference type="AlphaFoldDB" id="A0A110B270"/>
<dbReference type="InterPro" id="IPR010099">
    <property type="entry name" value="SDR39U1"/>
</dbReference>
<dbReference type="InterPro" id="IPR013549">
    <property type="entry name" value="DUF1731"/>
</dbReference>
<gene>
    <name evidence="4" type="primary">sulA</name>
    <name evidence="4" type="ORF">HH1059_15340</name>
</gene>
<evidence type="ECO:0000259" key="3">
    <source>
        <dbReference type="Pfam" id="PF08338"/>
    </source>
</evidence>
<dbReference type="SUPFAM" id="SSF51735">
    <property type="entry name" value="NAD(P)-binding Rossmann-fold domains"/>
    <property type="match status" value="1"/>
</dbReference>
<dbReference type="EMBL" id="AP017372">
    <property type="protein sequence ID" value="BAU58240.1"/>
    <property type="molecule type" value="Genomic_DNA"/>
</dbReference>
<dbReference type="RefSeq" id="WP_096409636.1">
    <property type="nucleotide sequence ID" value="NZ_AP017372.2"/>
</dbReference>
<dbReference type="GO" id="GO:0051301">
    <property type="term" value="P:cell division"/>
    <property type="evidence" value="ECO:0007669"/>
    <property type="project" value="UniProtKB-KW"/>
</dbReference>
<name>A0A110B270_HALHR</name>
<dbReference type="Gene3D" id="3.40.50.720">
    <property type="entry name" value="NAD(P)-binding Rossmann-like Domain"/>
    <property type="match status" value="1"/>
</dbReference>
<dbReference type="PANTHER" id="PTHR11092:SF0">
    <property type="entry name" value="EPIMERASE FAMILY PROTEIN SDR39U1"/>
    <property type="match status" value="1"/>
</dbReference>
<dbReference type="KEGG" id="hhk:HH1059_15340"/>
<evidence type="ECO:0000259" key="2">
    <source>
        <dbReference type="Pfam" id="PF01370"/>
    </source>
</evidence>
<evidence type="ECO:0000313" key="4">
    <source>
        <dbReference type="EMBL" id="BAU58240.1"/>
    </source>
</evidence>
<protein>
    <submittedName>
        <fullName evidence="4">Cell division inhibitor</fullName>
    </submittedName>
</protein>
<accession>A0A110B270</accession>
<evidence type="ECO:0000256" key="1">
    <source>
        <dbReference type="ARBA" id="ARBA00009353"/>
    </source>
</evidence>
<dbReference type="InterPro" id="IPR036291">
    <property type="entry name" value="NAD(P)-bd_dom_sf"/>
</dbReference>
<organism evidence="4 5">
    <name type="scientific">Halorhodospira halochloris</name>
    <name type="common">Ectothiorhodospira halochloris</name>
    <dbReference type="NCBI Taxonomy" id="1052"/>
    <lineage>
        <taxon>Bacteria</taxon>
        <taxon>Pseudomonadati</taxon>
        <taxon>Pseudomonadota</taxon>
        <taxon>Gammaproteobacteria</taxon>
        <taxon>Chromatiales</taxon>
        <taxon>Ectothiorhodospiraceae</taxon>
        <taxon>Halorhodospira</taxon>
    </lineage>
</organism>
<sequence>MRILITGGSGFVGSLLCQRLHEKGHELLVVSRNPGRAQAKLPPRTEIRPEIHNFAENQPEAIVNLAGDSIAEGRWSEAKKQRLIDSRIETTNALVELCGQLKQPPRCLISGSAMGYYGDRGDEEITEQSPAGNEFIAELCQQWESAAQQAEDYGVRVALVRIGLVLDRDGGSLAKMLPAFKMGLGGTLGSGKQYMPWIHREDLIRLIVFLLENEKLGGAFNASAPNPVTNAEFTRALAAKLSRPAILPVPELALKLIFGEMSRVLLTGAKMKPQRLQESGFEFKYPELEQALSEIFDKQTA</sequence>
<dbReference type="Pfam" id="PF08338">
    <property type="entry name" value="DUF1731"/>
    <property type="match status" value="1"/>
</dbReference>
<dbReference type="OrthoDB" id="9801773at2"/>
<reference evidence="4" key="1">
    <citation type="submission" date="2016-02" db="EMBL/GenBank/DDBJ databases">
        <title>Halorhodospira halochloris DSM-1059 complete genome, version 2.</title>
        <authorList>
            <person name="Tsukatani Y."/>
        </authorList>
    </citation>
    <scope>NUCLEOTIDE SEQUENCE</scope>
    <source>
        <strain evidence="4">DSM 1059</strain>
    </source>
</reference>
<comment type="similarity">
    <text evidence="1">Belongs to the NAD(P)-dependent epimerase/dehydratase family. SDR39U1 subfamily.</text>
</comment>
<dbReference type="Proteomes" id="UP000218890">
    <property type="component" value="Chromosome"/>
</dbReference>
<dbReference type="Pfam" id="PF01370">
    <property type="entry name" value="Epimerase"/>
    <property type="match status" value="1"/>
</dbReference>
<dbReference type="CDD" id="cd05242">
    <property type="entry name" value="SDR_a8"/>
    <property type="match status" value="1"/>
</dbReference>
<proteinExistence type="inferred from homology"/>
<keyword evidence="5" id="KW-1185">Reference proteome</keyword>
<evidence type="ECO:0000313" key="5">
    <source>
        <dbReference type="Proteomes" id="UP000218890"/>
    </source>
</evidence>
<dbReference type="NCBIfam" id="TIGR01777">
    <property type="entry name" value="yfcH"/>
    <property type="match status" value="1"/>
</dbReference>
<feature type="domain" description="DUF1731" evidence="3">
    <location>
        <begin position="249"/>
        <end position="295"/>
    </location>
</feature>
<feature type="domain" description="NAD-dependent epimerase/dehydratase" evidence="2">
    <location>
        <begin position="3"/>
        <end position="221"/>
    </location>
</feature>
<dbReference type="PANTHER" id="PTHR11092">
    <property type="entry name" value="SUGAR NUCLEOTIDE EPIMERASE RELATED"/>
    <property type="match status" value="1"/>
</dbReference>